<proteinExistence type="inferred from homology"/>
<dbReference type="Proteomes" id="UP000469734">
    <property type="component" value="Unassembled WGS sequence"/>
</dbReference>
<dbReference type="Pfam" id="PF02195">
    <property type="entry name" value="ParB_N"/>
    <property type="match status" value="1"/>
</dbReference>
<dbReference type="GO" id="GO:0003677">
    <property type="term" value="F:DNA binding"/>
    <property type="evidence" value="ECO:0007669"/>
    <property type="project" value="InterPro"/>
</dbReference>
<evidence type="ECO:0000256" key="1">
    <source>
        <dbReference type="ARBA" id="ARBA00006295"/>
    </source>
</evidence>
<comment type="similarity">
    <text evidence="1">Belongs to the ParB family.</text>
</comment>
<dbReference type="InterPro" id="IPR003115">
    <property type="entry name" value="ParB_N"/>
</dbReference>
<name>A0A7X4KHT1_9BURK</name>
<dbReference type="Gene3D" id="1.10.10.730">
    <property type="entry name" value="KorB DNA-binding domain"/>
    <property type="match status" value="1"/>
</dbReference>
<dbReference type="PANTHER" id="PTHR33375:SF1">
    <property type="entry name" value="CHROMOSOME-PARTITIONING PROTEIN PARB-RELATED"/>
    <property type="match status" value="1"/>
</dbReference>
<comment type="caution">
    <text evidence="3">The sequence shown here is derived from an EMBL/GenBank/DDBJ whole genome shotgun (WGS) entry which is preliminary data.</text>
</comment>
<dbReference type="SMART" id="SM00470">
    <property type="entry name" value="ParB"/>
    <property type="match status" value="1"/>
</dbReference>
<sequence length="329" mass="35792">MVLDLSRLDEGLVLSRTRAVPPAAPVAEFEEDPDQPRSEFDEDAAFAALVADIRQRGVLQPLVVRRMASGRLRIRFGARRYRAALRAGLAVIPYVETEDERQFDDYAQVAENAHRQPLQPLELGCFIVRKLAAGETRRTVAARLDMDPSAVTHLLALAVAPPPLLLELYHSRRCRAPYYLYLLRKLMRRDAALVERRLEAVAHIDLAAIDAMTEELRRKAAALTAAAALSTADTASSALSVPARKPRRRGGRAVEVVHGGAVRLFGNRDGRPLELMLMAPPAAGQAWVRYADAQAPQLVPLADIHLTVIRAAGVAGEAPAASAPGLTPP</sequence>
<dbReference type="AlphaFoldDB" id="A0A7X4KHT1"/>
<feature type="domain" description="ParB-like N-terminal" evidence="2">
    <location>
        <begin position="22"/>
        <end position="113"/>
    </location>
</feature>
<dbReference type="InterPro" id="IPR042075">
    <property type="entry name" value="KorB_DNA-db"/>
</dbReference>
<dbReference type="InterPro" id="IPR004437">
    <property type="entry name" value="ParB/RepB/Spo0J"/>
</dbReference>
<evidence type="ECO:0000313" key="3">
    <source>
        <dbReference type="EMBL" id="MYM73959.1"/>
    </source>
</evidence>
<dbReference type="Gene3D" id="3.90.1530.30">
    <property type="match status" value="1"/>
</dbReference>
<evidence type="ECO:0000313" key="4">
    <source>
        <dbReference type="Proteomes" id="UP000469734"/>
    </source>
</evidence>
<dbReference type="SUPFAM" id="SSF110849">
    <property type="entry name" value="ParB/Sulfiredoxin"/>
    <property type="match status" value="1"/>
</dbReference>
<dbReference type="RefSeq" id="WP_161051013.1">
    <property type="nucleotide sequence ID" value="NZ_WWCR01000018.1"/>
</dbReference>
<dbReference type="PANTHER" id="PTHR33375">
    <property type="entry name" value="CHROMOSOME-PARTITIONING PROTEIN PARB-RELATED"/>
    <property type="match status" value="1"/>
</dbReference>
<dbReference type="InterPro" id="IPR036086">
    <property type="entry name" value="ParB/Sulfiredoxin_sf"/>
</dbReference>
<dbReference type="EMBL" id="WWCR01000018">
    <property type="protein sequence ID" value="MYM73959.1"/>
    <property type="molecule type" value="Genomic_DNA"/>
</dbReference>
<evidence type="ECO:0000259" key="2">
    <source>
        <dbReference type="SMART" id="SM00470"/>
    </source>
</evidence>
<accession>A0A7X4KHT1</accession>
<organism evidence="3 4">
    <name type="scientific">Duganella margarita</name>
    <dbReference type="NCBI Taxonomy" id="2692170"/>
    <lineage>
        <taxon>Bacteria</taxon>
        <taxon>Pseudomonadati</taxon>
        <taxon>Pseudomonadota</taxon>
        <taxon>Betaproteobacteria</taxon>
        <taxon>Burkholderiales</taxon>
        <taxon>Oxalobacteraceae</taxon>
        <taxon>Telluria group</taxon>
        <taxon>Duganella</taxon>
    </lineage>
</organism>
<dbReference type="NCBIfam" id="TIGR00180">
    <property type="entry name" value="parB_part"/>
    <property type="match status" value="1"/>
</dbReference>
<protein>
    <submittedName>
        <fullName evidence="3">ParB/RepB/Spo0J family partition protein</fullName>
    </submittedName>
</protein>
<dbReference type="InterPro" id="IPR050336">
    <property type="entry name" value="Chromosome_partition/occlusion"/>
</dbReference>
<gene>
    <name evidence="3" type="ORF">GTP56_17385</name>
</gene>
<reference evidence="3 4" key="1">
    <citation type="submission" date="2019-12" db="EMBL/GenBank/DDBJ databases">
        <title>Novel species isolated from a subtropical stream in China.</title>
        <authorList>
            <person name="Lu H."/>
        </authorList>
    </citation>
    <scope>NUCLEOTIDE SEQUENCE [LARGE SCALE GENOMIC DNA]</scope>
    <source>
        <strain evidence="3 4">FT134W</strain>
    </source>
</reference>
<dbReference type="SUPFAM" id="SSF109709">
    <property type="entry name" value="KorB DNA-binding domain-like"/>
    <property type="match status" value="1"/>
</dbReference>
<dbReference type="GO" id="GO:0007059">
    <property type="term" value="P:chromosome segregation"/>
    <property type="evidence" value="ECO:0007669"/>
    <property type="project" value="TreeGrafter"/>
</dbReference>
<dbReference type="GO" id="GO:0005694">
    <property type="term" value="C:chromosome"/>
    <property type="evidence" value="ECO:0007669"/>
    <property type="project" value="TreeGrafter"/>
</dbReference>